<evidence type="ECO:0000256" key="2">
    <source>
        <dbReference type="PROSITE-ProRule" id="PRU00169"/>
    </source>
</evidence>
<accession>A0A0L0MC99</accession>
<dbReference type="SUPFAM" id="SSF52172">
    <property type="entry name" value="CheY-like"/>
    <property type="match status" value="1"/>
</dbReference>
<keyword evidence="4" id="KW-0808">Transferase</keyword>
<dbReference type="AlphaFoldDB" id="A0A0L0MC99"/>
<dbReference type="InterPro" id="IPR050595">
    <property type="entry name" value="Bact_response_regulator"/>
</dbReference>
<dbReference type="PANTHER" id="PTHR44591">
    <property type="entry name" value="STRESS RESPONSE REGULATOR PROTEIN 1"/>
    <property type="match status" value="1"/>
</dbReference>
<proteinExistence type="predicted"/>
<name>A0A0L0MC99_9BURK</name>
<feature type="modified residue" description="4-aspartylphosphate" evidence="2">
    <location>
        <position position="64"/>
    </location>
</feature>
<dbReference type="GO" id="GO:0000160">
    <property type="term" value="P:phosphorelay signal transduction system"/>
    <property type="evidence" value="ECO:0007669"/>
    <property type="project" value="InterPro"/>
</dbReference>
<dbReference type="SMART" id="SM00448">
    <property type="entry name" value="REC"/>
    <property type="match status" value="1"/>
</dbReference>
<dbReference type="PANTHER" id="PTHR44591:SF3">
    <property type="entry name" value="RESPONSE REGULATORY DOMAIN-CONTAINING PROTEIN"/>
    <property type="match status" value="1"/>
</dbReference>
<keyword evidence="5" id="KW-1185">Reference proteome</keyword>
<dbReference type="EMBL" id="LFJJ01000118">
    <property type="protein sequence ID" value="KND59569.1"/>
    <property type="molecule type" value="Genomic_DNA"/>
</dbReference>
<evidence type="ECO:0000256" key="1">
    <source>
        <dbReference type="ARBA" id="ARBA00022553"/>
    </source>
</evidence>
<protein>
    <submittedName>
        <fullName evidence="4">Chemotaxis protein methyltransferase CheR</fullName>
        <ecNumber evidence="4">2.1.1.80</ecNumber>
    </submittedName>
</protein>
<organism evidence="4 5">
    <name type="scientific">Candidatus Burkholderia verschuerenii</name>
    <dbReference type="NCBI Taxonomy" id="242163"/>
    <lineage>
        <taxon>Bacteria</taxon>
        <taxon>Pseudomonadati</taxon>
        <taxon>Pseudomonadota</taxon>
        <taxon>Betaproteobacteria</taxon>
        <taxon>Burkholderiales</taxon>
        <taxon>Burkholderiaceae</taxon>
        <taxon>Burkholderia</taxon>
    </lineage>
</organism>
<feature type="domain" description="Response regulatory" evidence="3">
    <location>
        <begin position="15"/>
        <end position="128"/>
    </location>
</feature>
<dbReference type="EC" id="2.1.1.80" evidence="4"/>
<dbReference type="OrthoDB" id="5421695at2"/>
<keyword evidence="1 2" id="KW-0597">Phosphoprotein</keyword>
<dbReference type="GO" id="GO:0032259">
    <property type="term" value="P:methylation"/>
    <property type="evidence" value="ECO:0007669"/>
    <property type="project" value="UniProtKB-KW"/>
</dbReference>
<dbReference type="Pfam" id="PF00072">
    <property type="entry name" value="Response_reg"/>
    <property type="match status" value="1"/>
</dbReference>
<keyword evidence="4" id="KW-0489">Methyltransferase</keyword>
<dbReference type="Gene3D" id="3.40.50.2300">
    <property type="match status" value="1"/>
</dbReference>
<evidence type="ECO:0000313" key="5">
    <source>
        <dbReference type="Proteomes" id="UP000036959"/>
    </source>
</evidence>
<dbReference type="InterPro" id="IPR001789">
    <property type="entry name" value="Sig_transdc_resp-reg_receiver"/>
</dbReference>
<dbReference type="PROSITE" id="PS50110">
    <property type="entry name" value="RESPONSE_REGULATORY"/>
    <property type="match status" value="1"/>
</dbReference>
<evidence type="ECO:0000259" key="3">
    <source>
        <dbReference type="PROSITE" id="PS50110"/>
    </source>
</evidence>
<reference evidence="5" key="1">
    <citation type="submission" date="2015-06" db="EMBL/GenBank/DDBJ databases">
        <title>Comparative genomics of Burkholderia leaf nodule symbionts.</title>
        <authorList>
            <person name="Carlier A."/>
            <person name="Eberl L."/>
            <person name="Pinto-Carbo M."/>
        </authorList>
    </citation>
    <scope>NUCLEOTIDE SEQUENCE [LARGE SCALE GENOMIC DNA]</scope>
    <source>
        <strain evidence="5">UZHbot4</strain>
    </source>
</reference>
<comment type="caution">
    <text evidence="4">The sequence shown here is derived from an EMBL/GenBank/DDBJ whole genome shotgun (WGS) entry which is preliminary data.</text>
</comment>
<dbReference type="CDD" id="cd17580">
    <property type="entry name" value="REC_2_DhkD-like"/>
    <property type="match status" value="1"/>
</dbReference>
<dbReference type="PATRIC" id="fig|242163.4.peg.808"/>
<gene>
    <name evidence="4" type="ORF">BVER_01256c</name>
</gene>
<dbReference type="InterPro" id="IPR011006">
    <property type="entry name" value="CheY-like_superfamily"/>
</dbReference>
<evidence type="ECO:0000313" key="4">
    <source>
        <dbReference type="EMBL" id="KND59569.1"/>
    </source>
</evidence>
<dbReference type="RefSeq" id="WP_050454584.1">
    <property type="nucleotide sequence ID" value="NZ_LFJJ01000118.1"/>
</dbReference>
<dbReference type="GO" id="GO:0008983">
    <property type="term" value="F:protein-glutamate O-methyltransferase activity"/>
    <property type="evidence" value="ECO:0007669"/>
    <property type="project" value="UniProtKB-EC"/>
</dbReference>
<sequence>MNSTVDTTGGAPNRRILLVDDSVDAALAMGMLLEALGHEVRTEHDGPRALASIDDFRPDVVVLDIGLPGMDGFEVAREMRKRDVTKHALMLAMTGYGSDADRADALAAGFDHHLTKPVSIDALEALLK</sequence>
<dbReference type="Proteomes" id="UP000036959">
    <property type="component" value="Unassembled WGS sequence"/>
</dbReference>